<proteinExistence type="predicted"/>
<organism evidence="2 3">
    <name type="scientific">Eragrostis curvula</name>
    <name type="common">weeping love grass</name>
    <dbReference type="NCBI Taxonomy" id="38414"/>
    <lineage>
        <taxon>Eukaryota</taxon>
        <taxon>Viridiplantae</taxon>
        <taxon>Streptophyta</taxon>
        <taxon>Embryophyta</taxon>
        <taxon>Tracheophyta</taxon>
        <taxon>Spermatophyta</taxon>
        <taxon>Magnoliopsida</taxon>
        <taxon>Liliopsida</taxon>
        <taxon>Poales</taxon>
        <taxon>Poaceae</taxon>
        <taxon>PACMAD clade</taxon>
        <taxon>Chloridoideae</taxon>
        <taxon>Eragrostideae</taxon>
        <taxon>Eragrostidinae</taxon>
        <taxon>Eragrostis</taxon>
    </lineage>
</organism>
<feature type="transmembrane region" description="Helical" evidence="1">
    <location>
        <begin position="45"/>
        <end position="71"/>
    </location>
</feature>
<protein>
    <submittedName>
        <fullName evidence="2">Uncharacterized protein</fullName>
    </submittedName>
</protein>
<dbReference type="PANTHER" id="PTHR37744">
    <property type="entry name" value="STAR LIPID TRANSFER-LIKE PROTEIN"/>
    <property type="match status" value="1"/>
</dbReference>
<name>A0A5J9TUB5_9POAL</name>
<reference evidence="2 3" key="1">
    <citation type="journal article" date="2019" name="Sci. Rep.">
        <title>A high-quality genome of Eragrostis curvula grass provides insights into Poaceae evolution and supports new strategies to enhance forage quality.</title>
        <authorList>
            <person name="Carballo J."/>
            <person name="Santos B.A.C.M."/>
            <person name="Zappacosta D."/>
            <person name="Garbus I."/>
            <person name="Selva J.P."/>
            <person name="Gallo C.A."/>
            <person name="Diaz A."/>
            <person name="Albertini E."/>
            <person name="Caccamo M."/>
            <person name="Echenique V."/>
        </authorList>
    </citation>
    <scope>NUCLEOTIDE SEQUENCE [LARGE SCALE GENOMIC DNA]</scope>
    <source>
        <strain evidence="3">cv. Victoria</strain>
        <tissue evidence="2">Leaf</tissue>
    </source>
</reference>
<keyword evidence="1" id="KW-0812">Transmembrane</keyword>
<dbReference type="Gramene" id="TVU14982">
    <property type="protein sequence ID" value="TVU14982"/>
    <property type="gene ID" value="EJB05_38479"/>
</dbReference>
<dbReference type="AlphaFoldDB" id="A0A5J9TUB5"/>
<keyword evidence="1" id="KW-1133">Transmembrane helix</keyword>
<sequence>MGARGPDGGETRTWPWWAAASAAQVAVGAAWFRRGRGGAAFAMPFKAFSIASLFVGAGATAVAAGVSAAGIGSVEKMKGVGASIRRWMGAPPRRVGGD</sequence>
<comment type="caution">
    <text evidence="2">The sequence shown here is derived from an EMBL/GenBank/DDBJ whole genome shotgun (WGS) entry which is preliminary data.</text>
</comment>
<keyword evidence="3" id="KW-1185">Reference proteome</keyword>
<dbReference type="Proteomes" id="UP000324897">
    <property type="component" value="Unassembled WGS sequence"/>
</dbReference>
<evidence type="ECO:0000313" key="3">
    <source>
        <dbReference type="Proteomes" id="UP000324897"/>
    </source>
</evidence>
<dbReference type="EMBL" id="RWGY01000031">
    <property type="protein sequence ID" value="TVU14982.1"/>
    <property type="molecule type" value="Genomic_DNA"/>
</dbReference>
<dbReference type="PANTHER" id="PTHR37744:SF1">
    <property type="entry name" value="STAR LIPID TRANSFER-LIKE PROTEIN"/>
    <property type="match status" value="1"/>
</dbReference>
<feature type="non-terminal residue" evidence="2">
    <location>
        <position position="1"/>
    </location>
</feature>
<gene>
    <name evidence="2" type="ORF">EJB05_38479</name>
</gene>
<evidence type="ECO:0000256" key="1">
    <source>
        <dbReference type="SAM" id="Phobius"/>
    </source>
</evidence>
<keyword evidence="1" id="KW-0472">Membrane</keyword>
<evidence type="ECO:0000313" key="2">
    <source>
        <dbReference type="EMBL" id="TVU14982.1"/>
    </source>
</evidence>
<accession>A0A5J9TUB5</accession>
<feature type="transmembrane region" description="Helical" evidence="1">
    <location>
        <begin position="14"/>
        <end position="33"/>
    </location>
</feature>